<evidence type="ECO:0000313" key="3">
    <source>
        <dbReference type="Proteomes" id="UP000239563"/>
    </source>
</evidence>
<protein>
    <submittedName>
        <fullName evidence="2">Uncharacterized protein</fullName>
    </submittedName>
</protein>
<keyword evidence="1" id="KW-0732">Signal</keyword>
<gene>
    <name evidence="2" type="ORF">SRS1_14368</name>
</gene>
<feature type="signal peptide" evidence="1">
    <location>
        <begin position="1"/>
        <end position="20"/>
    </location>
</feature>
<dbReference type="EMBL" id="LT795061">
    <property type="protein sequence ID" value="SJX63616.1"/>
    <property type="molecule type" value="Genomic_DNA"/>
</dbReference>
<dbReference type="Proteomes" id="UP000239563">
    <property type="component" value="Chromosome VIII"/>
</dbReference>
<evidence type="ECO:0000256" key="1">
    <source>
        <dbReference type="SAM" id="SignalP"/>
    </source>
</evidence>
<reference evidence="2 3" key="1">
    <citation type="submission" date="2017-02" db="EMBL/GenBank/DDBJ databases">
        <authorList>
            <person name="Peterson S.W."/>
        </authorList>
    </citation>
    <scope>NUCLEOTIDE SEQUENCE [LARGE SCALE GENOMIC DNA]</scope>
    <source>
        <strain evidence="2 3">SRS1_H2-8</strain>
    </source>
</reference>
<sequence length="167" mass="18067">MKSPIASLLLVIAVAGVASAMPSSKATCSRAAVIECNVEGEDSPEAALRQVDAYALESMYCASGCDAVINRDVPHPYATTIRPICSVHKDETKVVYKKFKSKDDAKDSKERRSTRSQRSEVVRRDIDAYTVQSASLQFCCTHPNGTDFTKAAAAYIGLELSICKPLS</sequence>
<evidence type="ECO:0000313" key="2">
    <source>
        <dbReference type="EMBL" id="SJX63616.1"/>
    </source>
</evidence>
<organism evidence="2 3">
    <name type="scientific">Sporisorium reilianum f. sp. reilianum</name>
    <dbReference type="NCBI Taxonomy" id="72559"/>
    <lineage>
        <taxon>Eukaryota</taxon>
        <taxon>Fungi</taxon>
        <taxon>Dikarya</taxon>
        <taxon>Basidiomycota</taxon>
        <taxon>Ustilaginomycotina</taxon>
        <taxon>Ustilaginomycetes</taxon>
        <taxon>Ustilaginales</taxon>
        <taxon>Ustilaginaceae</taxon>
        <taxon>Sporisorium</taxon>
    </lineage>
</organism>
<feature type="chain" id="PRO_5014731317" evidence="1">
    <location>
        <begin position="21"/>
        <end position="167"/>
    </location>
</feature>
<name>A0A2N8UF78_9BASI</name>
<dbReference type="AlphaFoldDB" id="A0A2N8UF78"/>
<accession>A0A2N8UF78</accession>
<proteinExistence type="predicted"/>